<evidence type="ECO:0000313" key="2">
    <source>
        <dbReference type="Proteomes" id="UP000499080"/>
    </source>
</evidence>
<dbReference type="PROSITE" id="PS51257">
    <property type="entry name" value="PROKAR_LIPOPROTEIN"/>
    <property type="match status" value="1"/>
</dbReference>
<keyword evidence="2" id="KW-1185">Reference proteome</keyword>
<gene>
    <name evidence="1" type="ORF">AVEN_117441_1</name>
</gene>
<name>A0A4Y2X9F4_ARAVE</name>
<protein>
    <submittedName>
        <fullName evidence="1">Uncharacterized protein</fullName>
    </submittedName>
</protein>
<comment type="caution">
    <text evidence="1">The sequence shown here is derived from an EMBL/GenBank/DDBJ whole genome shotgun (WGS) entry which is preliminary data.</text>
</comment>
<accession>A0A4Y2X9F4</accession>
<organism evidence="1 2">
    <name type="scientific">Araneus ventricosus</name>
    <name type="common">Orbweaver spider</name>
    <name type="synonym">Epeira ventricosa</name>
    <dbReference type="NCBI Taxonomy" id="182803"/>
    <lineage>
        <taxon>Eukaryota</taxon>
        <taxon>Metazoa</taxon>
        <taxon>Ecdysozoa</taxon>
        <taxon>Arthropoda</taxon>
        <taxon>Chelicerata</taxon>
        <taxon>Arachnida</taxon>
        <taxon>Araneae</taxon>
        <taxon>Araneomorphae</taxon>
        <taxon>Entelegynae</taxon>
        <taxon>Araneoidea</taxon>
        <taxon>Araneidae</taxon>
        <taxon>Araneus</taxon>
    </lineage>
</organism>
<evidence type="ECO:0000313" key="1">
    <source>
        <dbReference type="EMBL" id="GBO45574.1"/>
    </source>
</evidence>
<sequence length="93" mass="9934">MGRHLFIRLSHVHPTGSGCCNGTRHGAAFCLSALSYVHPTGSVFVNGTRQGGVLSIHCPMSIHRFGCCISTVTWGGVLSIRLSHVHPKSVLLL</sequence>
<dbReference type="EMBL" id="BGPR01072734">
    <property type="protein sequence ID" value="GBO45574.1"/>
    <property type="molecule type" value="Genomic_DNA"/>
</dbReference>
<dbReference type="Proteomes" id="UP000499080">
    <property type="component" value="Unassembled WGS sequence"/>
</dbReference>
<proteinExistence type="predicted"/>
<reference evidence="1 2" key="1">
    <citation type="journal article" date="2019" name="Sci. Rep.">
        <title>Orb-weaving spider Araneus ventricosus genome elucidates the spidroin gene catalogue.</title>
        <authorList>
            <person name="Kono N."/>
            <person name="Nakamura H."/>
            <person name="Ohtoshi R."/>
            <person name="Moran D.A.P."/>
            <person name="Shinohara A."/>
            <person name="Yoshida Y."/>
            <person name="Fujiwara M."/>
            <person name="Mori M."/>
            <person name="Tomita M."/>
            <person name="Arakawa K."/>
        </authorList>
    </citation>
    <scope>NUCLEOTIDE SEQUENCE [LARGE SCALE GENOMIC DNA]</scope>
</reference>
<dbReference type="AlphaFoldDB" id="A0A4Y2X9F4"/>